<feature type="coiled-coil region" evidence="1">
    <location>
        <begin position="9"/>
        <end position="46"/>
    </location>
</feature>
<dbReference type="EMBL" id="ACKV01000033">
    <property type="protein sequence ID" value="EEJ42705.1"/>
    <property type="molecule type" value="Genomic_DNA"/>
</dbReference>
<sequence>MQPDTNKVIQKLLQENATLTLVKAQLESLVEQYQEKEREESKKAEEK</sequence>
<organism evidence="2 3">
    <name type="scientific">Leuconostoc mesenteroides subsp. cremoris ATCC 19254</name>
    <dbReference type="NCBI Taxonomy" id="586220"/>
    <lineage>
        <taxon>Bacteria</taxon>
        <taxon>Bacillati</taxon>
        <taxon>Bacillota</taxon>
        <taxon>Bacilli</taxon>
        <taxon>Lactobacillales</taxon>
        <taxon>Lactobacillaceae</taxon>
        <taxon>Leuconostoc</taxon>
    </lineage>
</organism>
<reference evidence="2 3" key="1">
    <citation type="submission" date="2009-04" db="EMBL/GenBank/DDBJ databases">
        <authorList>
            <person name="Qin X."/>
            <person name="Bachman B."/>
            <person name="Battles P."/>
            <person name="Bell A."/>
            <person name="Bess C."/>
            <person name="Bickham C."/>
            <person name="Chaboub L."/>
            <person name="Chen D."/>
            <person name="Coyle M."/>
            <person name="Deiros D.R."/>
            <person name="Dinh H."/>
            <person name="Forbes L."/>
            <person name="Fowler G."/>
            <person name="Francisco L."/>
            <person name="Fu Q."/>
            <person name="Gubbala S."/>
            <person name="Hale W."/>
            <person name="Han Y."/>
            <person name="Hemphill L."/>
            <person name="Highlander S.K."/>
            <person name="Hirani K."/>
            <person name="Hogues M."/>
            <person name="Jackson L."/>
            <person name="Jakkamsetti A."/>
            <person name="Javaid M."/>
            <person name="Jiang H."/>
            <person name="Korchina V."/>
            <person name="Kovar C."/>
            <person name="Lara F."/>
            <person name="Lee S."/>
            <person name="Mata R."/>
            <person name="Mathew T."/>
            <person name="Moen C."/>
            <person name="Morales K."/>
            <person name="Munidasa M."/>
            <person name="Nazareth L."/>
            <person name="Ngo R."/>
            <person name="Nguyen L."/>
            <person name="Okwuonu G."/>
            <person name="Ongeri F."/>
            <person name="Patil S."/>
            <person name="Petrosino J."/>
            <person name="Pham C."/>
            <person name="Pham P."/>
            <person name="Pu L.-L."/>
            <person name="Puazo M."/>
            <person name="Raj R."/>
            <person name="Reid J."/>
            <person name="Rouhana J."/>
            <person name="Saada N."/>
            <person name="Shang Y."/>
            <person name="Simmons D."/>
            <person name="Thornton R."/>
            <person name="Warren J."/>
            <person name="Weissenberger G."/>
            <person name="Zhang J."/>
            <person name="Zhang L."/>
            <person name="Zhou C."/>
            <person name="Zhu D."/>
            <person name="Muzny D."/>
            <person name="Worley K."/>
            <person name="Gibbs R."/>
        </authorList>
    </citation>
    <scope>NUCLEOTIDE SEQUENCE [LARGE SCALE GENOMIC DNA]</scope>
    <source>
        <strain evidence="2 3">ATCC 19254</strain>
    </source>
</reference>
<dbReference type="RefSeq" id="WP_002814852.1">
    <property type="nucleotide sequence ID" value="NZ_GG693383.1"/>
</dbReference>
<evidence type="ECO:0000313" key="3">
    <source>
        <dbReference type="Proteomes" id="UP000004283"/>
    </source>
</evidence>
<dbReference type="HOGENOM" id="CLU_217994_0_0_9"/>
<proteinExistence type="predicted"/>
<dbReference type="AlphaFoldDB" id="C2KJ82"/>
<evidence type="ECO:0000256" key="1">
    <source>
        <dbReference type="SAM" id="Coils"/>
    </source>
</evidence>
<protein>
    <submittedName>
        <fullName evidence="2">Uncharacterized protein</fullName>
    </submittedName>
</protein>
<gene>
    <name evidence="2" type="ORF">HMPREF0555_0698</name>
</gene>
<name>C2KJ82_LEUMC</name>
<accession>C2KJ82</accession>
<dbReference type="Proteomes" id="UP000004283">
    <property type="component" value="Unassembled WGS sequence"/>
</dbReference>
<evidence type="ECO:0000313" key="2">
    <source>
        <dbReference type="EMBL" id="EEJ42705.1"/>
    </source>
</evidence>
<comment type="caution">
    <text evidence="2">The sequence shown here is derived from an EMBL/GenBank/DDBJ whole genome shotgun (WGS) entry which is preliminary data.</text>
</comment>
<keyword evidence="1" id="KW-0175">Coiled coil</keyword>